<comment type="caution">
    <text evidence="1">The sequence shown here is derived from an EMBL/GenBank/DDBJ whole genome shotgun (WGS) entry which is preliminary data.</text>
</comment>
<organism evidence="1 2">
    <name type="scientific">Dryococelus australis</name>
    <dbReference type="NCBI Taxonomy" id="614101"/>
    <lineage>
        <taxon>Eukaryota</taxon>
        <taxon>Metazoa</taxon>
        <taxon>Ecdysozoa</taxon>
        <taxon>Arthropoda</taxon>
        <taxon>Hexapoda</taxon>
        <taxon>Insecta</taxon>
        <taxon>Pterygota</taxon>
        <taxon>Neoptera</taxon>
        <taxon>Polyneoptera</taxon>
        <taxon>Phasmatodea</taxon>
        <taxon>Verophasmatodea</taxon>
        <taxon>Anareolatae</taxon>
        <taxon>Phasmatidae</taxon>
        <taxon>Eurycanthinae</taxon>
        <taxon>Dryococelus</taxon>
    </lineage>
</organism>
<keyword evidence="2" id="KW-1185">Reference proteome</keyword>
<evidence type="ECO:0000313" key="1">
    <source>
        <dbReference type="EMBL" id="KAJ8883546.1"/>
    </source>
</evidence>
<dbReference type="Proteomes" id="UP001159363">
    <property type="component" value="Chromosome 4"/>
</dbReference>
<dbReference type="EMBL" id="JARBHB010000005">
    <property type="protein sequence ID" value="KAJ8883546.1"/>
    <property type="molecule type" value="Genomic_DNA"/>
</dbReference>
<name>A0ABQ9HGT6_9NEOP</name>
<evidence type="ECO:0000313" key="2">
    <source>
        <dbReference type="Proteomes" id="UP001159363"/>
    </source>
</evidence>
<gene>
    <name evidence="1" type="ORF">PR048_015390</name>
</gene>
<accession>A0ABQ9HGT6</accession>
<proteinExistence type="predicted"/>
<protein>
    <submittedName>
        <fullName evidence="1">Uncharacterized protein</fullName>
    </submittedName>
</protein>
<sequence>MDSKEEVLLMLIIRRRKGRKYKQTVRTIYVHPYLSERLEKRFFYTSYEDLRLDDDKIFKYFRMSKLSFDELLVCKQDKIRKVDSTVRKAIYHQKKN</sequence>
<reference evidence="1 2" key="1">
    <citation type="submission" date="2023-02" db="EMBL/GenBank/DDBJ databases">
        <title>LHISI_Scaffold_Assembly.</title>
        <authorList>
            <person name="Stuart O.P."/>
            <person name="Cleave R."/>
            <person name="Magrath M.J.L."/>
            <person name="Mikheyev A.S."/>
        </authorList>
    </citation>
    <scope>NUCLEOTIDE SEQUENCE [LARGE SCALE GENOMIC DNA]</scope>
    <source>
        <strain evidence="1">Daus_M_001</strain>
        <tissue evidence="1">Leg muscle</tissue>
    </source>
</reference>